<evidence type="ECO:0000313" key="1">
    <source>
        <dbReference type="EMBL" id="GCD43221.1"/>
    </source>
</evidence>
<dbReference type="Proteomes" id="UP000286746">
    <property type="component" value="Unassembled WGS sequence"/>
</dbReference>
<sequence length="94" mass="10173">MATTTIQVLRETRDHLAELARERGVSIGQLVEALAAEQPTAAQRAERLAADREAVRRMMGVAISDEEFEQAPDVLGNIYKIAAEKVRAAKGVAA</sequence>
<protein>
    <recommendedName>
        <fullName evidence="3">Ribbon-helix-helix protein, CopG family</fullName>
    </recommendedName>
</protein>
<proteinExistence type="predicted"/>
<reference evidence="1 2" key="1">
    <citation type="submission" date="2018-11" db="EMBL/GenBank/DDBJ databases">
        <title>Whole genome sequence of Streptomyces paromomycinus NBRC 15454(T).</title>
        <authorList>
            <person name="Komaki H."/>
            <person name="Tamura T."/>
        </authorList>
    </citation>
    <scope>NUCLEOTIDE SEQUENCE [LARGE SCALE GENOMIC DNA]</scope>
    <source>
        <strain evidence="1 2">NBRC 15454</strain>
    </source>
</reference>
<accession>A0A401W1R5</accession>
<comment type="caution">
    <text evidence="1">The sequence shown here is derived from an EMBL/GenBank/DDBJ whole genome shotgun (WGS) entry which is preliminary data.</text>
</comment>
<dbReference type="AlphaFoldDB" id="A0A401W1R5"/>
<evidence type="ECO:0008006" key="3">
    <source>
        <dbReference type="Google" id="ProtNLM"/>
    </source>
</evidence>
<name>A0A401W1R5_STREY</name>
<dbReference type="RefSeq" id="WP_125054392.1">
    <property type="nucleotide sequence ID" value="NZ_BHZD01000001.1"/>
</dbReference>
<dbReference type="EMBL" id="BHZD01000001">
    <property type="protein sequence ID" value="GCD43221.1"/>
    <property type="molecule type" value="Genomic_DNA"/>
</dbReference>
<organism evidence="1 2">
    <name type="scientific">Streptomyces paromomycinus</name>
    <name type="common">Streptomyces rimosus subsp. paromomycinus</name>
    <dbReference type="NCBI Taxonomy" id="92743"/>
    <lineage>
        <taxon>Bacteria</taxon>
        <taxon>Bacillati</taxon>
        <taxon>Actinomycetota</taxon>
        <taxon>Actinomycetes</taxon>
        <taxon>Kitasatosporales</taxon>
        <taxon>Streptomycetaceae</taxon>
        <taxon>Streptomyces</taxon>
    </lineage>
</organism>
<evidence type="ECO:0000313" key="2">
    <source>
        <dbReference type="Proteomes" id="UP000286746"/>
    </source>
</evidence>
<gene>
    <name evidence="1" type="ORF">GKJPGBOP_02901</name>
</gene>
<keyword evidence="2" id="KW-1185">Reference proteome</keyword>